<proteinExistence type="predicted"/>
<comment type="caution">
    <text evidence="1">The sequence shown here is derived from an EMBL/GenBank/DDBJ whole genome shotgun (WGS) entry which is preliminary data.</text>
</comment>
<reference evidence="1 2" key="1">
    <citation type="journal article" date="2010" name="J. Bacteriol.">
        <title>Genome sequence of the oligotrophic marine Gammaproteobacterium HTCC2143, isolated from the Oregon Coast.</title>
        <authorList>
            <person name="Oh H.M."/>
            <person name="Kang I."/>
            <person name="Ferriera S."/>
            <person name="Giovannoni S.J."/>
            <person name="Cho J.C."/>
        </authorList>
    </citation>
    <scope>NUCLEOTIDE SEQUENCE [LARGE SCALE GENOMIC DNA]</scope>
    <source>
        <strain evidence="1 2">HTCC2143</strain>
    </source>
</reference>
<evidence type="ECO:0000313" key="2">
    <source>
        <dbReference type="Proteomes" id="UP000004931"/>
    </source>
</evidence>
<gene>
    <name evidence="1" type="ORF">GP2143_13681</name>
</gene>
<dbReference type="Proteomes" id="UP000004931">
    <property type="component" value="Unassembled WGS sequence"/>
</dbReference>
<dbReference type="AlphaFoldDB" id="A0Y856"/>
<dbReference type="EMBL" id="AAVT01000001">
    <property type="protein sequence ID" value="EAW32310.1"/>
    <property type="molecule type" value="Genomic_DNA"/>
</dbReference>
<name>A0Y856_9GAMM</name>
<organism evidence="1 2">
    <name type="scientific">marine gamma proteobacterium HTCC2143</name>
    <dbReference type="NCBI Taxonomy" id="247633"/>
    <lineage>
        <taxon>Bacteria</taxon>
        <taxon>Pseudomonadati</taxon>
        <taxon>Pseudomonadota</taxon>
        <taxon>Gammaproteobacteria</taxon>
        <taxon>Cellvibrionales</taxon>
        <taxon>Spongiibacteraceae</taxon>
        <taxon>BD1-7 clade</taxon>
    </lineage>
</organism>
<keyword evidence="2" id="KW-1185">Reference proteome</keyword>
<protein>
    <submittedName>
        <fullName evidence="1">Uncharacterized protein</fullName>
    </submittedName>
</protein>
<sequence>MWSDAAGVVPWGYALYGLEATEHRAETEPVGGGQLFIWKQTLKI</sequence>
<accession>A0Y856</accession>
<evidence type="ECO:0000313" key="1">
    <source>
        <dbReference type="EMBL" id="EAW32310.1"/>
    </source>
</evidence>